<evidence type="ECO:0000256" key="1">
    <source>
        <dbReference type="SAM" id="Phobius"/>
    </source>
</evidence>
<keyword evidence="2" id="KW-0732">Signal</keyword>
<keyword evidence="1" id="KW-0472">Membrane</keyword>
<sequence length="296" mass="32861">MMIRILSIDFLLAVSTATTLADQFWIITNLQEFQYSEECAAISTCSTPTVTLIQTNIISRENISKSWSLFKKHAGIELVGHWTEGASEGVSVAIEIAGFDNTYGFPRACDSSVFVHFYLSQTQENKEFASLQTPVKQKVFKLFGACFTATISFSVYADKSPWCNQDKDQYKESTEANDAVTEEEKGNNAFTLALITFVVFLAVVFVMVIIFLTMIVLQKLPLKQAAIRSFVKKDLKSRPASIVNPYWISENLDFQRASSMQASTRTSNISLGCSSYQVLSANSSDWSPGDSGVMIV</sequence>
<keyword evidence="4" id="KW-1185">Reference proteome</keyword>
<dbReference type="WBParaSite" id="SMUV_0001003301-mRNA-1">
    <property type="protein sequence ID" value="SMUV_0001003301-mRNA-1"/>
    <property type="gene ID" value="SMUV_0001003301"/>
</dbReference>
<evidence type="ECO:0000256" key="2">
    <source>
        <dbReference type="SAM" id="SignalP"/>
    </source>
</evidence>
<dbReference type="Proteomes" id="UP000046393">
    <property type="component" value="Unplaced"/>
</dbReference>
<evidence type="ECO:0000313" key="4">
    <source>
        <dbReference type="Proteomes" id="UP000046393"/>
    </source>
</evidence>
<name>A0A0N5AYJ1_9BILA</name>
<accession>A0A0N5AYJ1</accession>
<dbReference type="PANTHER" id="PTHR38626:SF4">
    <property type="entry name" value="SKN-1 DEPENDENT ZYGOTIC TRANSCRIPT"/>
    <property type="match status" value="1"/>
</dbReference>
<dbReference type="Pfam" id="PF25330">
    <property type="entry name" value="C2_nem"/>
    <property type="match status" value="1"/>
</dbReference>
<feature type="chain" id="PRO_5007419264" evidence="2">
    <location>
        <begin position="22"/>
        <end position="296"/>
    </location>
</feature>
<protein>
    <submittedName>
        <fullName evidence="5">Autophagy-related protein 27</fullName>
    </submittedName>
</protein>
<keyword evidence="1" id="KW-0812">Transmembrane</keyword>
<dbReference type="AlphaFoldDB" id="A0A0N5AYJ1"/>
<feature type="signal peptide" evidence="2">
    <location>
        <begin position="1"/>
        <end position="21"/>
    </location>
</feature>
<evidence type="ECO:0000313" key="5">
    <source>
        <dbReference type="WBParaSite" id="SMUV_0001003301-mRNA-1"/>
    </source>
</evidence>
<organism evidence="4 5">
    <name type="scientific">Syphacia muris</name>
    <dbReference type="NCBI Taxonomy" id="451379"/>
    <lineage>
        <taxon>Eukaryota</taxon>
        <taxon>Metazoa</taxon>
        <taxon>Ecdysozoa</taxon>
        <taxon>Nematoda</taxon>
        <taxon>Chromadorea</taxon>
        <taxon>Rhabditida</taxon>
        <taxon>Spirurina</taxon>
        <taxon>Oxyuridomorpha</taxon>
        <taxon>Oxyuroidea</taxon>
        <taxon>Oxyuridae</taxon>
        <taxon>Syphacia</taxon>
    </lineage>
</organism>
<feature type="transmembrane region" description="Helical" evidence="1">
    <location>
        <begin position="190"/>
        <end position="217"/>
    </location>
</feature>
<evidence type="ECO:0000259" key="3">
    <source>
        <dbReference type="Pfam" id="PF25330"/>
    </source>
</evidence>
<dbReference type="InterPro" id="IPR040426">
    <property type="entry name" value="C05B5.4-like"/>
</dbReference>
<reference evidence="5" key="1">
    <citation type="submission" date="2016-04" db="UniProtKB">
        <authorList>
            <consortium name="WormBaseParasite"/>
        </authorList>
    </citation>
    <scope>IDENTIFICATION</scope>
</reference>
<dbReference type="PANTHER" id="PTHR38626">
    <property type="entry name" value="SKN-1 DEPENDENT ZYGOTIC TRANSCRIPT-RELATED"/>
    <property type="match status" value="1"/>
</dbReference>
<proteinExistence type="predicted"/>
<dbReference type="InterPro" id="IPR057569">
    <property type="entry name" value="C2_nem"/>
</dbReference>
<feature type="domain" description="C2" evidence="3">
    <location>
        <begin position="23"/>
        <end position="157"/>
    </location>
</feature>
<keyword evidence="1" id="KW-1133">Transmembrane helix</keyword>